<evidence type="ECO:0000313" key="3">
    <source>
        <dbReference type="Proteomes" id="UP000069705"/>
    </source>
</evidence>
<evidence type="ECO:0000313" key="2">
    <source>
        <dbReference type="EMBL" id="GAT04084.1"/>
    </source>
</evidence>
<organism evidence="2 3">
    <name type="scientific">Mycolicibacterium fortuitum subsp. acetamidolyticum</name>
    <dbReference type="NCBI Taxonomy" id="144550"/>
    <lineage>
        <taxon>Bacteria</taxon>
        <taxon>Bacillati</taxon>
        <taxon>Actinomycetota</taxon>
        <taxon>Actinomycetes</taxon>
        <taxon>Mycobacteriales</taxon>
        <taxon>Mycobacteriaceae</taxon>
        <taxon>Mycolicibacterium</taxon>
    </lineage>
</organism>
<reference evidence="3" key="2">
    <citation type="submission" date="2016-02" db="EMBL/GenBank/DDBJ databases">
        <title>Draft genome sequence of five rapidly growing Mycobacterium species.</title>
        <authorList>
            <person name="Katahira K."/>
            <person name="Gotou Y."/>
            <person name="Iida K."/>
            <person name="Ogura Y."/>
            <person name="Hayashi T."/>
        </authorList>
    </citation>
    <scope>NUCLEOTIDE SEQUENCE [LARGE SCALE GENOMIC DNA]</scope>
    <source>
        <strain evidence="3">JCM6368</strain>
    </source>
</reference>
<dbReference type="Proteomes" id="UP000069705">
    <property type="component" value="Unassembled WGS sequence"/>
</dbReference>
<proteinExistence type="predicted"/>
<name>A0A100WU05_MYCFO</name>
<evidence type="ECO:0000256" key="1">
    <source>
        <dbReference type="SAM" id="MobiDB-lite"/>
    </source>
</evidence>
<feature type="region of interest" description="Disordered" evidence="1">
    <location>
        <begin position="30"/>
        <end position="59"/>
    </location>
</feature>
<accession>A0A100WU05</accession>
<dbReference type="EMBL" id="BCSZ01000038">
    <property type="protein sequence ID" value="GAT04084.1"/>
    <property type="molecule type" value="Genomic_DNA"/>
</dbReference>
<reference evidence="2 3" key="1">
    <citation type="journal article" date="2016" name="Genome Announc.">
        <title>Draft Genome Sequences of Five Rapidly Growing Mycobacterium Species, M. thermoresistibile, M. fortuitum subsp. acetamidolyticum, M. canariasense, M. brisbanense, and M. novocastrense.</title>
        <authorList>
            <person name="Katahira K."/>
            <person name="Ogura Y."/>
            <person name="Gotoh Y."/>
            <person name="Hayashi T."/>
        </authorList>
    </citation>
    <scope>NUCLEOTIDE SEQUENCE [LARGE SCALE GENOMIC DNA]</scope>
    <source>
        <strain evidence="2 3">JCM6368</strain>
    </source>
</reference>
<gene>
    <name evidence="2" type="ORF">RMCFA_4196</name>
</gene>
<protein>
    <submittedName>
        <fullName evidence="2">Uncharacterized protein</fullName>
    </submittedName>
</protein>
<comment type="caution">
    <text evidence="2">The sequence shown here is derived from an EMBL/GenBank/DDBJ whole genome shotgun (WGS) entry which is preliminary data.</text>
</comment>
<dbReference type="AlphaFoldDB" id="A0A100WU05"/>
<sequence length="59" mass="6153">MHVCLGHGQRRVGDGELFGVARDRYDGVAGAEGATGEQTSGCTVGTEDDDSHASLPIRH</sequence>